<dbReference type="HOGENOM" id="CLU_073776_0_0_3"/>
<name>B0C179_ACAM1</name>
<proteinExistence type="predicted"/>
<evidence type="ECO:0000313" key="2">
    <source>
        <dbReference type="Proteomes" id="UP000000268"/>
    </source>
</evidence>
<organism evidence="1 2">
    <name type="scientific">Acaryochloris marina (strain MBIC 11017)</name>
    <dbReference type="NCBI Taxonomy" id="329726"/>
    <lineage>
        <taxon>Bacteria</taxon>
        <taxon>Bacillati</taxon>
        <taxon>Cyanobacteriota</taxon>
        <taxon>Cyanophyceae</taxon>
        <taxon>Acaryochloridales</taxon>
        <taxon>Acaryochloridaceae</taxon>
        <taxon>Acaryochloris</taxon>
    </lineage>
</organism>
<accession>B0C179</accession>
<dbReference type="EMBL" id="CP000828">
    <property type="protein sequence ID" value="ABW28477.1"/>
    <property type="molecule type" value="Genomic_DNA"/>
</dbReference>
<dbReference type="eggNOG" id="ENOG5030PVK">
    <property type="taxonomic scope" value="Bacteria"/>
</dbReference>
<sequence length="326" mass="37696">MNHSSGPHTVETVRQEIAKELKGKKIPQRQTIAKWLEESGQERISDRIEEHVSYWKNHIIQTSTLNPYPSYAFCKFSPTEFSELSKVLCSVFNTSRAQLETFYNSWRDTFDLPDYPQPQMVSRSFFSPEGQEFCERYNNAPMVGSDLPSLIELNNTCSHKPTIVILAQDPLRSQQSDKLELGTPFGFHAKGCRESHRATKLYFKMVDVLLRKGYRVYLTDIFKIWIRQAGKQNRGIPLGSNADRFLNILEEELKIGDPVALITWGKQAANEIKKLPLKVNRFNFPHPSGGNRCWSTILNGQRATHANKVKYWQSKIKDWEPNWTNQ</sequence>
<evidence type="ECO:0000313" key="1">
    <source>
        <dbReference type="EMBL" id="ABW28477.1"/>
    </source>
</evidence>
<dbReference type="InterPro" id="IPR036895">
    <property type="entry name" value="Uracil-DNA_glycosylase-like_sf"/>
</dbReference>
<keyword evidence="2" id="KW-1185">Reference proteome</keyword>
<evidence type="ECO:0008006" key="3">
    <source>
        <dbReference type="Google" id="ProtNLM"/>
    </source>
</evidence>
<dbReference type="SUPFAM" id="SSF52141">
    <property type="entry name" value="Uracil-DNA glycosylase-like"/>
    <property type="match status" value="1"/>
</dbReference>
<dbReference type="STRING" id="329726.AM1_3487"/>
<dbReference type="Proteomes" id="UP000000268">
    <property type="component" value="Chromosome"/>
</dbReference>
<gene>
    <name evidence="1" type="ordered locus">AM1_3487</name>
</gene>
<protein>
    <recommendedName>
        <fullName evidence="3">Uracil-DNA glycosylase-like domain-containing protein</fullName>
    </recommendedName>
</protein>
<dbReference type="RefSeq" id="WP_012163873.1">
    <property type="nucleotide sequence ID" value="NC_009925.1"/>
</dbReference>
<dbReference type="OrthoDB" id="494984at2"/>
<reference evidence="1 2" key="1">
    <citation type="journal article" date="2008" name="Proc. Natl. Acad. Sci. U.S.A.">
        <title>Niche adaptation and genome expansion in the chlorophyll d-producing cyanobacterium Acaryochloris marina.</title>
        <authorList>
            <person name="Swingley W.D."/>
            <person name="Chen M."/>
            <person name="Cheung P.C."/>
            <person name="Conrad A.L."/>
            <person name="Dejesa L.C."/>
            <person name="Hao J."/>
            <person name="Honchak B.M."/>
            <person name="Karbach L.E."/>
            <person name="Kurdoglu A."/>
            <person name="Lahiri S."/>
            <person name="Mastrian S.D."/>
            <person name="Miyashita H."/>
            <person name="Page L."/>
            <person name="Ramakrishna P."/>
            <person name="Satoh S."/>
            <person name="Sattley W.M."/>
            <person name="Shimada Y."/>
            <person name="Taylor H.L."/>
            <person name="Tomo T."/>
            <person name="Tsuchiya T."/>
            <person name="Wang Z.T."/>
            <person name="Raymond J."/>
            <person name="Mimuro M."/>
            <person name="Blankenship R.E."/>
            <person name="Touchman J.W."/>
        </authorList>
    </citation>
    <scope>NUCLEOTIDE SEQUENCE [LARGE SCALE GENOMIC DNA]</scope>
    <source>
        <strain evidence="2">MBIC 11017</strain>
    </source>
</reference>
<dbReference type="KEGG" id="amr:AM1_3487"/>
<dbReference type="AlphaFoldDB" id="B0C179"/>